<gene>
    <name evidence="2" type="ORF">PMIN01_12265</name>
</gene>
<feature type="domain" description="Amidohydrolase-related" evidence="1">
    <location>
        <begin position="11"/>
        <end position="123"/>
    </location>
</feature>
<dbReference type="InterPro" id="IPR032466">
    <property type="entry name" value="Metal_Hydrolase"/>
</dbReference>
<accession>A0A9P6KKA5</accession>
<dbReference type="Pfam" id="PF04909">
    <property type="entry name" value="Amidohydro_2"/>
    <property type="match status" value="1"/>
</dbReference>
<dbReference type="GO" id="GO:0016787">
    <property type="term" value="F:hydrolase activity"/>
    <property type="evidence" value="ECO:0007669"/>
    <property type="project" value="InterPro"/>
</dbReference>
<reference evidence="2" key="1">
    <citation type="journal article" date="2020" name="Mol. Plant Microbe Interact.">
        <title>Genome Sequence of the Biocontrol Agent Coniothyrium minitans strain Conio (IMI 134523).</title>
        <authorList>
            <person name="Patel D."/>
            <person name="Shittu T.A."/>
            <person name="Baroncelli R."/>
            <person name="Muthumeenakshi S."/>
            <person name="Osborne T.H."/>
            <person name="Janganan T.K."/>
            <person name="Sreenivasaprasad S."/>
        </authorList>
    </citation>
    <scope>NUCLEOTIDE SEQUENCE</scope>
    <source>
        <strain evidence="2">Conio</strain>
    </source>
</reference>
<dbReference type="OrthoDB" id="2135488at2759"/>
<dbReference type="PANTHER" id="PTHR35563:SF2">
    <property type="entry name" value="BARREL METAL-DEPENDENT HYDROLASE, PUTATIVE (AFU_ORTHOLOGUE AFUA_1G16240)-RELATED"/>
    <property type="match status" value="1"/>
</dbReference>
<dbReference type="InterPro" id="IPR006680">
    <property type="entry name" value="Amidohydro-rel"/>
</dbReference>
<dbReference type="EMBL" id="WJXW01000016">
    <property type="protein sequence ID" value="KAF9729401.1"/>
    <property type="molecule type" value="Genomic_DNA"/>
</dbReference>
<organism evidence="2 3">
    <name type="scientific">Paraphaeosphaeria minitans</name>
    <dbReference type="NCBI Taxonomy" id="565426"/>
    <lineage>
        <taxon>Eukaryota</taxon>
        <taxon>Fungi</taxon>
        <taxon>Dikarya</taxon>
        <taxon>Ascomycota</taxon>
        <taxon>Pezizomycotina</taxon>
        <taxon>Dothideomycetes</taxon>
        <taxon>Pleosporomycetidae</taxon>
        <taxon>Pleosporales</taxon>
        <taxon>Massarineae</taxon>
        <taxon>Didymosphaeriaceae</taxon>
        <taxon>Paraphaeosphaeria</taxon>
    </lineage>
</organism>
<dbReference type="Proteomes" id="UP000756921">
    <property type="component" value="Unassembled WGS sequence"/>
</dbReference>
<sequence length="125" mass="14533">MLPEMYKADITSQPGFADIVSLLRSGALYIKISAPYRVSDLAPDYEDVQPLVMALVEANPRRILWGSDWPHTPRMKVRSAEEAVQETPYLKVDDRAWLRQLKSWLSEEHWHLIMIENPQRLYGPQ</sequence>
<evidence type="ECO:0000259" key="1">
    <source>
        <dbReference type="Pfam" id="PF04909"/>
    </source>
</evidence>
<dbReference type="AlphaFoldDB" id="A0A9P6KKA5"/>
<proteinExistence type="predicted"/>
<name>A0A9P6KKA5_9PLEO</name>
<dbReference type="PANTHER" id="PTHR35563">
    <property type="entry name" value="BARREL METAL-DEPENDENT HYDROLASE, PUTATIVE (AFU_ORTHOLOGUE AFUA_1G16240)-RELATED"/>
    <property type="match status" value="1"/>
</dbReference>
<keyword evidence="3" id="KW-1185">Reference proteome</keyword>
<dbReference type="InterPro" id="IPR052358">
    <property type="entry name" value="Aro_Compnd_Degr_Hydrolases"/>
</dbReference>
<comment type="caution">
    <text evidence="2">The sequence shown here is derived from an EMBL/GenBank/DDBJ whole genome shotgun (WGS) entry which is preliminary data.</text>
</comment>
<dbReference type="Gene3D" id="3.20.20.140">
    <property type="entry name" value="Metal-dependent hydrolases"/>
    <property type="match status" value="1"/>
</dbReference>
<evidence type="ECO:0000313" key="3">
    <source>
        <dbReference type="Proteomes" id="UP000756921"/>
    </source>
</evidence>
<evidence type="ECO:0000313" key="2">
    <source>
        <dbReference type="EMBL" id="KAF9729401.1"/>
    </source>
</evidence>
<dbReference type="SUPFAM" id="SSF51556">
    <property type="entry name" value="Metallo-dependent hydrolases"/>
    <property type="match status" value="1"/>
</dbReference>
<protein>
    <recommendedName>
        <fullName evidence="1">Amidohydrolase-related domain-containing protein</fullName>
    </recommendedName>
</protein>